<reference evidence="2" key="1">
    <citation type="submission" date="2020-11" db="EMBL/GenBank/DDBJ databases">
        <title>Genome seq and assembly of Planobacterium sp.</title>
        <authorList>
            <person name="Chhetri G."/>
        </authorList>
    </citation>
    <scope>NUCLEOTIDE SEQUENCE</scope>
    <source>
        <strain evidence="2">GCR5</strain>
    </source>
</reference>
<organism evidence="2 3">
    <name type="scientific">Planobacterium oryzisoli</name>
    <dbReference type="NCBI Taxonomy" id="2771435"/>
    <lineage>
        <taxon>Bacteria</taxon>
        <taxon>Pseudomonadati</taxon>
        <taxon>Bacteroidota</taxon>
        <taxon>Flavobacteriia</taxon>
        <taxon>Flavobacteriales</taxon>
        <taxon>Weeksellaceae</taxon>
        <taxon>Chryseobacterium group</taxon>
        <taxon>Chryseobacterium</taxon>
    </lineage>
</organism>
<comment type="caution">
    <text evidence="2">The sequence shown here is derived from an EMBL/GenBank/DDBJ whole genome shotgun (WGS) entry which is preliminary data.</text>
</comment>
<dbReference type="AlphaFoldDB" id="A0A930YVH1"/>
<dbReference type="EMBL" id="JADKYY010000004">
    <property type="protein sequence ID" value="MBF5027100.1"/>
    <property type="molecule type" value="Genomic_DNA"/>
</dbReference>
<name>A0A930YVH1_9FLAO</name>
<proteinExistence type="predicted"/>
<feature type="domain" description="HipA N-terminal subdomain 1" evidence="1">
    <location>
        <begin position="3"/>
        <end position="63"/>
    </location>
</feature>
<dbReference type="Proteomes" id="UP000694480">
    <property type="component" value="Unassembled WGS sequence"/>
</dbReference>
<keyword evidence="3" id="KW-1185">Reference proteome</keyword>
<evidence type="ECO:0000259" key="1">
    <source>
        <dbReference type="Pfam" id="PF13657"/>
    </source>
</evidence>
<sequence>MFFYKGELAGVLTQNNDGSFYFTYDEKWLSDPSKTSISLTFPKSEIAFSTDSLFPFFYHLLPE</sequence>
<dbReference type="RefSeq" id="WP_194739020.1">
    <property type="nucleotide sequence ID" value="NZ_JADKYY010000004.1"/>
</dbReference>
<dbReference type="NCBIfam" id="TIGR03071">
    <property type="entry name" value="couple_hipA"/>
    <property type="match status" value="1"/>
</dbReference>
<protein>
    <submittedName>
        <fullName evidence="2">HipA N-terminal domain-containing protein</fullName>
    </submittedName>
</protein>
<evidence type="ECO:0000313" key="2">
    <source>
        <dbReference type="EMBL" id="MBF5027100.1"/>
    </source>
</evidence>
<evidence type="ECO:0000313" key="3">
    <source>
        <dbReference type="Proteomes" id="UP000694480"/>
    </source>
</evidence>
<gene>
    <name evidence="2" type="ORF">IC612_04740</name>
</gene>
<dbReference type="Pfam" id="PF13657">
    <property type="entry name" value="Couple_hipA"/>
    <property type="match status" value="1"/>
</dbReference>
<dbReference type="InterPro" id="IPR017508">
    <property type="entry name" value="HipA_N1"/>
</dbReference>
<accession>A0A930YVH1</accession>